<proteinExistence type="predicted"/>
<dbReference type="InterPro" id="IPR057230">
    <property type="entry name" value="DUF7908"/>
</dbReference>
<dbReference type="EMBL" id="JAZHXI010000011">
    <property type="protein sequence ID" value="KAL2066779.1"/>
    <property type="molecule type" value="Genomic_DNA"/>
</dbReference>
<feature type="chain" id="PRO_5045084379" description="DUF7908 domain-containing protein" evidence="1">
    <location>
        <begin position="20"/>
        <end position="337"/>
    </location>
</feature>
<reference evidence="3 4" key="1">
    <citation type="journal article" date="2024" name="Commun. Biol.">
        <title>Comparative genomic analysis of thermophilic fungi reveals convergent evolutionary adaptations and gene losses.</title>
        <authorList>
            <person name="Steindorff A.S."/>
            <person name="Aguilar-Pontes M.V."/>
            <person name="Robinson A.J."/>
            <person name="Andreopoulos B."/>
            <person name="LaButti K."/>
            <person name="Kuo A."/>
            <person name="Mondo S."/>
            <person name="Riley R."/>
            <person name="Otillar R."/>
            <person name="Haridas S."/>
            <person name="Lipzen A."/>
            <person name="Grimwood J."/>
            <person name="Schmutz J."/>
            <person name="Clum A."/>
            <person name="Reid I.D."/>
            <person name="Moisan M.C."/>
            <person name="Butler G."/>
            <person name="Nguyen T.T.M."/>
            <person name="Dewar K."/>
            <person name="Conant G."/>
            <person name="Drula E."/>
            <person name="Henrissat B."/>
            <person name="Hansel C."/>
            <person name="Singer S."/>
            <person name="Hutchinson M.I."/>
            <person name="de Vries R.P."/>
            <person name="Natvig D.O."/>
            <person name="Powell A.J."/>
            <person name="Tsang A."/>
            <person name="Grigoriev I.V."/>
        </authorList>
    </citation>
    <scope>NUCLEOTIDE SEQUENCE [LARGE SCALE GENOMIC DNA]</scope>
    <source>
        <strain evidence="3 4">CBS 494.80</strain>
    </source>
</reference>
<comment type="caution">
    <text evidence="3">The sequence shown here is derived from an EMBL/GenBank/DDBJ whole genome shotgun (WGS) entry which is preliminary data.</text>
</comment>
<feature type="domain" description="DUF7908" evidence="2">
    <location>
        <begin position="173"/>
        <end position="301"/>
    </location>
</feature>
<evidence type="ECO:0000259" key="2">
    <source>
        <dbReference type="Pfam" id="PF25485"/>
    </source>
</evidence>
<gene>
    <name evidence="3" type="ORF">VTL71DRAFT_2851</name>
</gene>
<protein>
    <recommendedName>
        <fullName evidence="2">DUF7908 domain-containing protein</fullName>
    </recommendedName>
</protein>
<sequence length="337" mass="34948">MLLKTFFSFLPLLASVAEAFPEFPSGDLGCDVYRGGASQITVVNVVKTRVVVFPVIINTFIQYNTAMNFRGGVKITINNAPTQILTIATGSSLATDTIATTILPGNVQIFQTINIINFPVVIKTFVQHNTIFQAGGGVNVVINNAPTYIFTTATGTSIVTVTVTSTVTTSNTTPTAFILSPVAAIAGPARRQLFIPRYISPAGSIIASCSDAQVFTIDNGRLSSGGNFISVDEGVLSAPFVTAQAISNISTTFSVSDTLQWSNSAFSGGRARFCSQGGLVNALFTLNATLIDCSPQDLFVISSGACVDGVIVPLPSSSASSALPSTPTTSSSSSVSG</sequence>
<feature type="signal peptide" evidence="1">
    <location>
        <begin position="1"/>
        <end position="19"/>
    </location>
</feature>
<keyword evidence="1" id="KW-0732">Signal</keyword>
<evidence type="ECO:0000256" key="1">
    <source>
        <dbReference type="SAM" id="SignalP"/>
    </source>
</evidence>
<evidence type="ECO:0000313" key="4">
    <source>
        <dbReference type="Proteomes" id="UP001595075"/>
    </source>
</evidence>
<accession>A0ABR4CA77</accession>
<evidence type="ECO:0000313" key="3">
    <source>
        <dbReference type="EMBL" id="KAL2066779.1"/>
    </source>
</evidence>
<dbReference type="Proteomes" id="UP001595075">
    <property type="component" value="Unassembled WGS sequence"/>
</dbReference>
<dbReference type="Pfam" id="PF25485">
    <property type="entry name" value="DUF7908"/>
    <property type="match status" value="1"/>
</dbReference>
<keyword evidence="4" id="KW-1185">Reference proteome</keyword>
<name>A0ABR4CA77_9HELO</name>
<organism evidence="3 4">
    <name type="scientific">Oculimacula yallundae</name>
    <dbReference type="NCBI Taxonomy" id="86028"/>
    <lineage>
        <taxon>Eukaryota</taxon>
        <taxon>Fungi</taxon>
        <taxon>Dikarya</taxon>
        <taxon>Ascomycota</taxon>
        <taxon>Pezizomycotina</taxon>
        <taxon>Leotiomycetes</taxon>
        <taxon>Helotiales</taxon>
        <taxon>Ploettnerulaceae</taxon>
        <taxon>Oculimacula</taxon>
    </lineage>
</organism>